<feature type="transmembrane region" description="Helical" evidence="2">
    <location>
        <begin position="230"/>
        <end position="249"/>
    </location>
</feature>
<feature type="transmembrane region" description="Helical" evidence="2">
    <location>
        <begin position="793"/>
        <end position="818"/>
    </location>
</feature>
<keyword evidence="4" id="KW-1185">Reference proteome</keyword>
<dbReference type="AlphaFoldDB" id="A0A9K3CSU9"/>
<feature type="transmembrane region" description="Helical" evidence="2">
    <location>
        <begin position="108"/>
        <end position="128"/>
    </location>
</feature>
<sequence length="1145" mass="120759">MLTLSWRYGLKGISEMVLWISCLSGALSSLAPLSSFFLVGSGIHLVNLLSCVLLCDACILTAIWASHRANEHMKIGDTDFKSFLIAGAPSVLCVSLAFGVMALLSDALVPLGVGVACTVGHLLTLVLASCDTGCLDVDNPLVKGFDIVYSVGVFLLPVVANVAVGYVGVVFNIAITLLYGLCSIVLTRVARLSLSHRPIPILSRVLARRGSVRGYVPVTKAEALRFLPTLVPLCLCYVLLMALLALILPNQMDNVLGSLLLSIGLFTLGGVCVGCFVSPFVTGRPLPTAALPLLGAVSGAYCLLFASPVPLFLTSSLCAAMGFAQGNVVLGCMTVATLVHVLVACVSEAPGHIAWVIGTSASNRAWPASLALSLSVLSHLLLSALPAHIAEQPMIKVSDAVFLDSPADQSKGAETEAEAEGGWAQEPTEMEERERERDQERERLTDADESKEHAPSTAVVEAYSSLPVHTLGGTLSLILFGSCLPGCLDDMSHTYAVLIVLALGSHALLATSVRDRLGDSLRDRVPVPMKGGALPYTLAYYLILCLYSVIPSLSLRLCLLLMLGIVLAVAEGQAVIQDAVAKLPPSLPRPSSRTVIALLSTLTAVSVGLSPLSYVIVTAILSVAGFADDNASPMGADIGVEGVFYCVETAFESPFFGTATGVSLLDLRPAVISLRVSTGLMMGAAICLVLYTRHGQSLSGSSPAPLKRQDELRGDRHGRREIVTSIVTSVLLAALFFTFMLGPSLLWLSGLGTQIAVSTGTIILTALVSAWVGSLLPTLLYRPKMGLISVVGFVYVVIAAFFLMTPGGWGVLILMVFLMLMVRCTATAPWLLYIVCSVVLFVSCELSVISTQDTSVMLACLFIMATLVTALAAVVRGTAILSVQAAEDGREEALGGAETPAPDGLSTTVPYNPQTGEFTLSEPLEIDNNLDAPPPDRDPVSIGQSLFDFFHIDTLTRARYIVNSSLYSVLGVLTVVFSYAGFGCMALLFIAVLSGWLMFTGPLASSVGRSVLISLTAVVLLSVRILSELGLFVLLEGSSEGVTPYQWHTVLRDCLCYVLCLPGSLTLPLYSLGQLGITPFPVNLIPKGTGLTVYCVITSIMGISGLFAFYEGIRYLALLGWVGVAVVLLNQEKTDKAAAGPVGGV</sequence>
<feature type="transmembrane region" description="Helical" evidence="2">
    <location>
        <begin position="83"/>
        <end position="102"/>
    </location>
</feature>
<feature type="transmembrane region" description="Helical" evidence="2">
    <location>
        <begin position="830"/>
        <end position="849"/>
    </location>
</feature>
<accession>A0A9K3CSU9</accession>
<protein>
    <recommendedName>
        <fullName evidence="5">Transmembrane protein</fullName>
    </recommendedName>
</protein>
<keyword evidence="2" id="KW-1133">Transmembrane helix</keyword>
<keyword evidence="2" id="KW-0812">Transmembrane</keyword>
<comment type="caution">
    <text evidence="3">The sequence shown here is derived from an EMBL/GenBank/DDBJ whole genome shotgun (WGS) entry which is preliminary data.</text>
</comment>
<feature type="transmembrane region" description="Helical" evidence="2">
    <location>
        <begin position="255"/>
        <end position="277"/>
    </location>
</feature>
<feature type="transmembrane region" description="Helical" evidence="2">
    <location>
        <begin position="722"/>
        <end position="748"/>
    </location>
</feature>
<feature type="region of interest" description="Disordered" evidence="1">
    <location>
        <begin position="408"/>
        <end position="456"/>
    </location>
</feature>
<reference evidence="3 4" key="1">
    <citation type="journal article" date="2018" name="PLoS ONE">
        <title>The draft genome of Kipferlia bialata reveals reductive genome evolution in fornicate parasites.</title>
        <authorList>
            <person name="Tanifuji G."/>
            <person name="Takabayashi S."/>
            <person name="Kume K."/>
            <person name="Takagi M."/>
            <person name="Nakayama T."/>
            <person name="Kamikawa R."/>
            <person name="Inagaki Y."/>
            <person name="Hashimoto T."/>
        </authorList>
    </citation>
    <scope>NUCLEOTIDE SEQUENCE [LARGE SCALE GENOMIC DNA]</scope>
    <source>
        <strain evidence="3">NY0173</strain>
    </source>
</reference>
<feature type="transmembrane region" description="Helical" evidence="2">
    <location>
        <begin position="1091"/>
        <end position="1110"/>
    </location>
</feature>
<feature type="transmembrane region" description="Helical" evidence="2">
    <location>
        <begin position="596"/>
        <end position="624"/>
    </location>
</feature>
<name>A0A9K3CSU9_9EUKA</name>
<evidence type="ECO:0000256" key="1">
    <source>
        <dbReference type="SAM" id="MobiDB-lite"/>
    </source>
</evidence>
<feature type="transmembrane region" description="Helical" evidence="2">
    <location>
        <begin position="1054"/>
        <end position="1071"/>
    </location>
</feature>
<dbReference type="Proteomes" id="UP000265618">
    <property type="component" value="Unassembled WGS sequence"/>
</dbReference>
<gene>
    <name evidence="3" type="ORF">KIPB_001963</name>
</gene>
<evidence type="ECO:0000313" key="3">
    <source>
        <dbReference type="EMBL" id="GIQ81064.1"/>
    </source>
</evidence>
<feature type="transmembrane region" description="Helical" evidence="2">
    <location>
        <begin position="533"/>
        <end position="550"/>
    </location>
</feature>
<feature type="transmembrane region" description="Helical" evidence="2">
    <location>
        <begin position="45"/>
        <end position="63"/>
    </location>
</feature>
<feature type="transmembrane region" description="Helical" evidence="2">
    <location>
        <begin position="140"/>
        <end position="160"/>
    </location>
</feature>
<organism evidence="3 4">
    <name type="scientific">Kipferlia bialata</name>
    <dbReference type="NCBI Taxonomy" id="797122"/>
    <lineage>
        <taxon>Eukaryota</taxon>
        <taxon>Metamonada</taxon>
        <taxon>Carpediemonas-like organisms</taxon>
        <taxon>Kipferlia</taxon>
    </lineage>
</organism>
<feature type="transmembrane region" description="Helical" evidence="2">
    <location>
        <begin position="368"/>
        <end position="389"/>
    </location>
</feature>
<evidence type="ECO:0000256" key="2">
    <source>
        <dbReference type="SAM" id="Phobius"/>
    </source>
</evidence>
<dbReference type="EMBL" id="BDIP01000299">
    <property type="protein sequence ID" value="GIQ81064.1"/>
    <property type="molecule type" value="Genomic_DNA"/>
</dbReference>
<feature type="transmembrane region" description="Helical" evidence="2">
    <location>
        <begin position="16"/>
        <end position="39"/>
    </location>
</feature>
<feature type="transmembrane region" description="Helical" evidence="2">
    <location>
        <begin position="495"/>
        <end position="513"/>
    </location>
</feature>
<feature type="transmembrane region" description="Helical" evidence="2">
    <location>
        <begin position="1011"/>
        <end position="1034"/>
    </location>
</feature>
<feature type="transmembrane region" description="Helical" evidence="2">
    <location>
        <begin position="289"/>
        <end position="308"/>
    </location>
</feature>
<evidence type="ECO:0000313" key="4">
    <source>
        <dbReference type="Proteomes" id="UP000265618"/>
    </source>
</evidence>
<feature type="compositionally biased region" description="Basic and acidic residues" evidence="1">
    <location>
        <begin position="430"/>
        <end position="454"/>
    </location>
</feature>
<feature type="transmembrane region" description="Helical" evidence="2">
    <location>
        <begin position="755"/>
        <end position="773"/>
    </location>
</feature>
<evidence type="ECO:0008006" key="5">
    <source>
        <dbReference type="Google" id="ProtNLM"/>
    </source>
</evidence>
<feature type="transmembrane region" description="Helical" evidence="2">
    <location>
        <begin position="466"/>
        <end position="488"/>
    </location>
</feature>
<feature type="transmembrane region" description="Helical" evidence="2">
    <location>
        <begin position="557"/>
        <end position="576"/>
    </location>
</feature>
<keyword evidence="2" id="KW-0472">Membrane</keyword>
<feature type="transmembrane region" description="Helical" evidence="2">
    <location>
        <begin position="672"/>
        <end position="691"/>
    </location>
</feature>
<proteinExistence type="predicted"/>
<feature type="transmembrane region" description="Helical" evidence="2">
    <location>
        <begin position="166"/>
        <end position="187"/>
    </location>
</feature>
<feature type="transmembrane region" description="Helical" evidence="2">
    <location>
        <begin position="328"/>
        <end position="347"/>
    </location>
</feature>
<feature type="transmembrane region" description="Helical" evidence="2">
    <location>
        <begin position="966"/>
        <end position="999"/>
    </location>
</feature>
<feature type="transmembrane region" description="Helical" evidence="2">
    <location>
        <begin position="855"/>
        <end position="875"/>
    </location>
</feature>